<dbReference type="InterPro" id="IPR036691">
    <property type="entry name" value="Endo/exonu/phosph_ase_sf"/>
</dbReference>
<dbReference type="PANTHER" id="PTHR36688">
    <property type="entry name" value="ENDO/EXONUCLEASE/PHOSPHATASE DOMAIN-CONTAINING PROTEIN"/>
    <property type="match status" value="1"/>
</dbReference>
<proteinExistence type="predicted"/>
<protein>
    <recommendedName>
        <fullName evidence="1">Endonuclease/exonuclease/phosphatase domain-containing protein</fullName>
    </recommendedName>
</protein>
<feature type="domain" description="Endonuclease/exonuclease/phosphatase" evidence="1">
    <location>
        <begin position="58"/>
        <end position="150"/>
    </location>
</feature>
<dbReference type="Gene3D" id="3.60.10.10">
    <property type="entry name" value="Endonuclease/exonuclease/phosphatase"/>
    <property type="match status" value="1"/>
</dbReference>
<evidence type="ECO:0000313" key="2">
    <source>
        <dbReference type="EMBL" id="MBY81460.1"/>
    </source>
</evidence>
<evidence type="ECO:0000259" key="1">
    <source>
        <dbReference type="Pfam" id="PF14529"/>
    </source>
</evidence>
<reference evidence="2" key="1">
    <citation type="submission" date="2018-04" db="EMBL/GenBank/DDBJ databases">
        <title>Transcriptome assembly of Sipha flava.</title>
        <authorList>
            <person name="Scully E.D."/>
            <person name="Geib S.M."/>
            <person name="Palmer N.A."/>
            <person name="Koch K."/>
            <person name="Bradshaw J."/>
            <person name="Heng-Moss T."/>
            <person name="Sarath G."/>
        </authorList>
    </citation>
    <scope>NUCLEOTIDE SEQUENCE</scope>
</reference>
<accession>A0A2S2QVD9</accession>
<sequence>MNMPKIKEMKLVALRAHRQYESAIFVRKSSEINSTQVIEENDIELLTIELGNCTVNFVYKPPNSILEFKEPFNFSAQTTNFIIGDFDSHHTIWDYDAIDNNGHKVKLWAESNGMTLIHDPKLPPSFYSGRWRKGYNSDIIFASDIVASQCVKEVWKPILYNQYQPIVCKIMAFIKTNKIPYMRRYNFKKADWNNFTKDLGSMITEIEPTNENYDKFIDQVKCITRQNIPRGCRTYYIPSLTPELADSLHKYTELYEENSSEENIIEAGEFLMKSQAQEKRTKWRDLLTSVDMKRNSKKAWNLIKYLDCDPKSKPTIPIVTSNQIAHHLPINDKCNNNKHNKNQLCQE</sequence>
<organism evidence="2">
    <name type="scientific">Sipha flava</name>
    <name type="common">yellow sugarcane aphid</name>
    <dbReference type="NCBI Taxonomy" id="143950"/>
    <lineage>
        <taxon>Eukaryota</taxon>
        <taxon>Metazoa</taxon>
        <taxon>Ecdysozoa</taxon>
        <taxon>Arthropoda</taxon>
        <taxon>Hexapoda</taxon>
        <taxon>Insecta</taxon>
        <taxon>Pterygota</taxon>
        <taxon>Neoptera</taxon>
        <taxon>Paraneoptera</taxon>
        <taxon>Hemiptera</taxon>
        <taxon>Sternorrhyncha</taxon>
        <taxon>Aphidomorpha</taxon>
        <taxon>Aphidoidea</taxon>
        <taxon>Aphididae</taxon>
        <taxon>Sipha</taxon>
    </lineage>
</organism>
<dbReference type="AlphaFoldDB" id="A0A2S2QVD9"/>
<dbReference type="Pfam" id="PF14529">
    <property type="entry name" value="Exo_endo_phos_2"/>
    <property type="match status" value="1"/>
</dbReference>
<dbReference type="PANTHER" id="PTHR36688:SF1">
    <property type="entry name" value="ENDONUCLEASE_EXONUCLEASE_PHOSPHATASE DOMAIN-CONTAINING PROTEIN"/>
    <property type="match status" value="1"/>
</dbReference>
<dbReference type="OrthoDB" id="6626979at2759"/>
<dbReference type="EMBL" id="GGMS01012257">
    <property type="protein sequence ID" value="MBY81460.1"/>
    <property type="molecule type" value="Transcribed_RNA"/>
</dbReference>
<dbReference type="InterPro" id="IPR005135">
    <property type="entry name" value="Endo/exonuclease/phosphatase"/>
</dbReference>
<dbReference type="SUPFAM" id="SSF56219">
    <property type="entry name" value="DNase I-like"/>
    <property type="match status" value="1"/>
</dbReference>
<dbReference type="GO" id="GO:0003824">
    <property type="term" value="F:catalytic activity"/>
    <property type="evidence" value="ECO:0007669"/>
    <property type="project" value="InterPro"/>
</dbReference>
<gene>
    <name evidence="2" type="ORF">g.12309</name>
</gene>
<dbReference type="InterPro" id="IPR052560">
    <property type="entry name" value="RdDP_mobile_element"/>
</dbReference>
<name>A0A2S2QVD9_9HEMI</name>